<evidence type="ECO:0000256" key="1">
    <source>
        <dbReference type="SAM" id="MobiDB-lite"/>
    </source>
</evidence>
<dbReference type="Gene3D" id="3.30.1490.70">
    <property type="match status" value="1"/>
</dbReference>
<dbReference type="KEGG" id="llu:AKJ09_01585"/>
<dbReference type="Proteomes" id="UP000064967">
    <property type="component" value="Chromosome"/>
</dbReference>
<dbReference type="InterPro" id="IPR021122">
    <property type="entry name" value="RNA_ligase_dom_REL/Rnl2"/>
</dbReference>
<dbReference type="STRING" id="1391654.AKJ09_01585"/>
<accession>A0A0K1PNF0</accession>
<organism evidence="3 4">
    <name type="scientific">Labilithrix luteola</name>
    <dbReference type="NCBI Taxonomy" id="1391654"/>
    <lineage>
        <taxon>Bacteria</taxon>
        <taxon>Pseudomonadati</taxon>
        <taxon>Myxococcota</taxon>
        <taxon>Polyangia</taxon>
        <taxon>Polyangiales</taxon>
        <taxon>Labilitrichaceae</taxon>
        <taxon>Labilithrix</taxon>
    </lineage>
</organism>
<gene>
    <name evidence="3" type="ORF">AKJ09_01585</name>
</gene>
<dbReference type="RefSeq" id="WP_146646456.1">
    <property type="nucleotide sequence ID" value="NZ_CP012333.1"/>
</dbReference>
<keyword evidence="4" id="KW-1185">Reference proteome</keyword>
<dbReference type="EMBL" id="CP012333">
    <property type="protein sequence ID" value="AKU94921.1"/>
    <property type="molecule type" value="Genomic_DNA"/>
</dbReference>
<keyword evidence="3" id="KW-0436">Ligase</keyword>
<dbReference type="Pfam" id="PF09414">
    <property type="entry name" value="RNA_ligase"/>
    <property type="match status" value="1"/>
</dbReference>
<dbReference type="SUPFAM" id="SSF56091">
    <property type="entry name" value="DNA ligase/mRNA capping enzyme, catalytic domain"/>
    <property type="match status" value="1"/>
</dbReference>
<dbReference type="GO" id="GO:0016874">
    <property type="term" value="F:ligase activity"/>
    <property type="evidence" value="ECO:0007669"/>
    <property type="project" value="UniProtKB-KW"/>
</dbReference>
<feature type="region of interest" description="Disordered" evidence="1">
    <location>
        <begin position="1"/>
        <end position="20"/>
    </location>
</feature>
<evidence type="ECO:0000259" key="2">
    <source>
        <dbReference type="Pfam" id="PF09414"/>
    </source>
</evidence>
<protein>
    <submittedName>
        <fullName evidence="3">RNA ligase, phage-associated</fullName>
    </submittedName>
</protein>
<dbReference type="OrthoDB" id="1060685at2"/>
<dbReference type="AlphaFoldDB" id="A0A0K1PNF0"/>
<name>A0A0K1PNF0_9BACT</name>
<evidence type="ECO:0000313" key="4">
    <source>
        <dbReference type="Proteomes" id="UP000064967"/>
    </source>
</evidence>
<sequence>MDHRPYPKIPKRHDGVRRAPGGPWVATEKIHGANLVVATDGTLARVGKRKVFLADDEPFFGWQLVRSHLTQAARAIHAALGAKEIVHLYGEIFGGGYPHPDVVPMRGIVAVQTGIWYAPDIHFALFDVVRGDEFLAHSEVEALAAEHGLFVVPLLGRGVRAELEALPVRFPSRVASLLGLPSLQDNIAEGFVLKPDARAHVDERYVVKWKIAEFDEAQFDESVPFDAAATIDAAEFARLATRMVNHARIASARSKVGTNVDAIVDEVVLDVLVDLEAAFPRAFASLDGRAEDALRTHIESLAACLSVSDS</sequence>
<feature type="domain" description="RNA ligase" evidence="2">
    <location>
        <begin position="23"/>
        <end position="210"/>
    </location>
</feature>
<evidence type="ECO:0000313" key="3">
    <source>
        <dbReference type="EMBL" id="AKU94921.1"/>
    </source>
</evidence>
<reference evidence="3 4" key="1">
    <citation type="submission" date="2015-08" db="EMBL/GenBank/DDBJ databases">
        <authorList>
            <person name="Babu N.S."/>
            <person name="Beckwith C.J."/>
            <person name="Beseler K.G."/>
            <person name="Brison A."/>
            <person name="Carone J.V."/>
            <person name="Caskin T.P."/>
            <person name="Diamond M."/>
            <person name="Durham M.E."/>
            <person name="Foxe J.M."/>
            <person name="Go M."/>
            <person name="Henderson B.A."/>
            <person name="Jones I.B."/>
            <person name="McGettigan J.A."/>
            <person name="Micheletti S.J."/>
            <person name="Nasrallah M.E."/>
            <person name="Ortiz D."/>
            <person name="Piller C.R."/>
            <person name="Privatt S.R."/>
            <person name="Schneider S.L."/>
            <person name="Sharp S."/>
            <person name="Smith T.C."/>
            <person name="Stanton J.D."/>
            <person name="Ullery H.E."/>
            <person name="Wilson R.J."/>
            <person name="Serrano M.G."/>
            <person name="Buck G."/>
            <person name="Lee V."/>
            <person name="Wang Y."/>
            <person name="Carvalho R."/>
            <person name="Voegtly L."/>
            <person name="Shi R."/>
            <person name="Duckworth R."/>
            <person name="Johnson A."/>
            <person name="Loviza R."/>
            <person name="Walstead R."/>
            <person name="Shah Z."/>
            <person name="Kiflezghi M."/>
            <person name="Wade K."/>
            <person name="Ball S.L."/>
            <person name="Bradley K.W."/>
            <person name="Asai D.J."/>
            <person name="Bowman C.A."/>
            <person name="Russell D.A."/>
            <person name="Pope W.H."/>
            <person name="Jacobs-Sera D."/>
            <person name="Hendrix R.W."/>
            <person name="Hatfull G.F."/>
        </authorList>
    </citation>
    <scope>NUCLEOTIDE SEQUENCE [LARGE SCALE GENOMIC DNA]</scope>
    <source>
        <strain evidence="3 4">DSM 27648</strain>
    </source>
</reference>
<proteinExistence type="predicted"/>
<dbReference type="Gene3D" id="3.30.470.30">
    <property type="entry name" value="DNA ligase/mRNA capping enzyme"/>
    <property type="match status" value="1"/>
</dbReference>